<dbReference type="GO" id="GO:0005886">
    <property type="term" value="C:plasma membrane"/>
    <property type="evidence" value="ECO:0007669"/>
    <property type="project" value="TreeGrafter"/>
</dbReference>
<dbReference type="InterPro" id="IPR003599">
    <property type="entry name" value="Ig_sub"/>
</dbReference>
<dbReference type="InterPro" id="IPR013098">
    <property type="entry name" value="Ig_I-set"/>
</dbReference>
<dbReference type="SMART" id="SM00409">
    <property type="entry name" value="IG"/>
    <property type="match status" value="1"/>
</dbReference>
<keyword evidence="4" id="KW-1185">Reference proteome</keyword>
<dbReference type="EMBL" id="CAAALY010053755">
    <property type="protein sequence ID" value="VEL21913.1"/>
    <property type="molecule type" value="Genomic_DNA"/>
</dbReference>
<dbReference type="Proteomes" id="UP000784294">
    <property type="component" value="Unassembled WGS sequence"/>
</dbReference>
<evidence type="ECO:0000313" key="3">
    <source>
        <dbReference type="EMBL" id="VEL21913.1"/>
    </source>
</evidence>
<proteinExistence type="predicted"/>
<evidence type="ECO:0000256" key="1">
    <source>
        <dbReference type="ARBA" id="ARBA00023319"/>
    </source>
</evidence>
<dbReference type="PANTHER" id="PTHR10075">
    <property type="entry name" value="BASIGIN RELATED"/>
    <property type="match status" value="1"/>
</dbReference>
<sequence length="142" mass="15871">MLSDAFICLRRSGQLEVHSVPQFAEELRPTTVLVGEPVHLHCRLEPLARLDTPTETADKPSTELEVIWYHNGIRIPTSGARDAYVNLERRGDELALRIARATEEDEGTYRCEVRTLGGRAEVSCQLIVEGRSCLLPICRSTA</sequence>
<evidence type="ECO:0000313" key="4">
    <source>
        <dbReference type="Proteomes" id="UP000784294"/>
    </source>
</evidence>
<feature type="domain" description="Ig-like" evidence="2">
    <location>
        <begin position="21"/>
        <end position="123"/>
    </location>
</feature>
<name>A0A3S5AJQ5_9PLAT</name>
<dbReference type="PANTHER" id="PTHR10075:SF14">
    <property type="entry name" value="CELL ADHESION MOLECULE DSCAM2-RELATED"/>
    <property type="match status" value="1"/>
</dbReference>
<dbReference type="InterPro" id="IPR036179">
    <property type="entry name" value="Ig-like_dom_sf"/>
</dbReference>
<gene>
    <name evidence="3" type="ORF">PXEA_LOCUS15353</name>
</gene>
<dbReference type="InterPro" id="IPR007110">
    <property type="entry name" value="Ig-like_dom"/>
</dbReference>
<protein>
    <recommendedName>
        <fullName evidence="2">Ig-like domain-containing protein</fullName>
    </recommendedName>
</protein>
<dbReference type="PROSITE" id="PS50835">
    <property type="entry name" value="IG_LIKE"/>
    <property type="match status" value="1"/>
</dbReference>
<dbReference type="AlphaFoldDB" id="A0A3S5AJQ5"/>
<keyword evidence="1" id="KW-0393">Immunoglobulin domain</keyword>
<dbReference type="GO" id="GO:0098632">
    <property type="term" value="F:cell-cell adhesion mediator activity"/>
    <property type="evidence" value="ECO:0007669"/>
    <property type="project" value="TreeGrafter"/>
</dbReference>
<dbReference type="InterPro" id="IPR013783">
    <property type="entry name" value="Ig-like_fold"/>
</dbReference>
<reference evidence="3" key="1">
    <citation type="submission" date="2018-11" db="EMBL/GenBank/DDBJ databases">
        <authorList>
            <consortium name="Pathogen Informatics"/>
        </authorList>
    </citation>
    <scope>NUCLEOTIDE SEQUENCE</scope>
</reference>
<comment type="caution">
    <text evidence="3">The sequence shown here is derived from an EMBL/GenBank/DDBJ whole genome shotgun (WGS) entry which is preliminary data.</text>
</comment>
<organism evidence="3 4">
    <name type="scientific">Protopolystoma xenopodis</name>
    <dbReference type="NCBI Taxonomy" id="117903"/>
    <lineage>
        <taxon>Eukaryota</taxon>
        <taxon>Metazoa</taxon>
        <taxon>Spiralia</taxon>
        <taxon>Lophotrochozoa</taxon>
        <taxon>Platyhelminthes</taxon>
        <taxon>Monogenea</taxon>
        <taxon>Polyopisthocotylea</taxon>
        <taxon>Polystomatidea</taxon>
        <taxon>Polystomatidae</taxon>
        <taxon>Protopolystoma</taxon>
    </lineage>
</organism>
<evidence type="ECO:0000259" key="2">
    <source>
        <dbReference type="PROSITE" id="PS50835"/>
    </source>
</evidence>
<dbReference type="SUPFAM" id="SSF48726">
    <property type="entry name" value="Immunoglobulin"/>
    <property type="match status" value="1"/>
</dbReference>
<dbReference type="GO" id="GO:0070593">
    <property type="term" value="P:dendrite self-avoidance"/>
    <property type="evidence" value="ECO:0007669"/>
    <property type="project" value="TreeGrafter"/>
</dbReference>
<dbReference type="GO" id="GO:0007411">
    <property type="term" value="P:axon guidance"/>
    <property type="evidence" value="ECO:0007669"/>
    <property type="project" value="TreeGrafter"/>
</dbReference>
<dbReference type="GO" id="GO:0030424">
    <property type="term" value="C:axon"/>
    <property type="evidence" value="ECO:0007669"/>
    <property type="project" value="TreeGrafter"/>
</dbReference>
<dbReference type="Gene3D" id="2.60.40.10">
    <property type="entry name" value="Immunoglobulins"/>
    <property type="match status" value="1"/>
</dbReference>
<dbReference type="GO" id="GO:0007156">
    <property type="term" value="P:homophilic cell adhesion via plasma membrane adhesion molecules"/>
    <property type="evidence" value="ECO:0007669"/>
    <property type="project" value="TreeGrafter"/>
</dbReference>
<dbReference type="Pfam" id="PF07679">
    <property type="entry name" value="I-set"/>
    <property type="match status" value="1"/>
</dbReference>
<dbReference type="OrthoDB" id="5969272at2759"/>
<accession>A0A3S5AJQ5</accession>